<name>A0A3N4IJJ3_ASCIM</name>
<proteinExistence type="predicted"/>
<dbReference type="Proteomes" id="UP000275078">
    <property type="component" value="Unassembled WGS sequence"/>
</dbReference>
<dbReference type="EMBL" id="ML119676">
    <property type="protein sequence ID" value="RPA81804.1"/>
    <property type="molecule type" value="Genomic_DNA"/>
</dbReference>
<feature type="region of interest" description="Disordered" evidence="1">
    <location>
        <begin position="96"/>
        <end position="137"/>
    </location>
</feature>
<keyword evidence="4" id="KW-1185">Reference proteome</keyword>
<evidence type="ECO:0000313" key="3">
    <source>
        <dbReference type="EMBL" id="RPA81804.1"/>
    </source>
</evidence>
<gene>
    <name evidence="3" type="ORF">BJ508DRAFT_105923</name>
</gene>
<accession>A0A3N4IJJ3</accession>
<evidence type="ECO:0000256" key="1">
    <source>
        <dbReference type="SAM" id="MobiDB-lite"/>
    </source>
</evidence>
<dbReference type="AlphaFoldDB" id="A0A3N4IJJ3"/>
<organism evidence="3 4">
    <name type="scientific">Ascobolus immersus RN42</name>
    <dbReference type="NCBI Taxonomy" id="1160509"/>
    <lineage>
        <taxon>Eukaryota</taxon>
        <taxon>Fungi</taxon>
        <taxon>Dikarya</taxon>
        <taxon>Ascomycota</taxon>
        <taxon>Pezizomycotina</taxon>
        <taxon>Pezizomycetes</taxon>
        <taxon>Pezizales</taxon>
        <taxon>Ascobolaceae</taxon>
        <taxon>Ascobolus</taxon>
    </lineage>
</organism>
<sequence>MASSANGLYSWFSGNCEQICRCGALKCRGMMGKKTETLHSLSNASLLANVPPPGLDSSTLSSAVTKKLTDINYKRRGRPSGSKIVNGKLVLREDLAKPSPSSKHIARDACDSERGEFKDESKSHAPKAPASGKAEKHIVAKDSGMSLVRKFEDTLIGDVIMENLVMGQVVPKRKRRGRPPRMDKLRNCAAGKEDVWEI</sequence>
<feature type="domain" description="Post-SET" evidence="2">
    <location>
        <begin position="16"/>
        <end position="32"/>
    </location>
</feature>
<dbReference type="PROSITE" id="PS50868">
    <property type="entry name" value="POST_SET"/>
    <property type="match status" value="1"/>
</dbReference>
<reference evidence="3 4" key="1">
    <citation type="journal article" date="2018" name="Nat. Ecol. Evol.">
        <title>Pezizomycetes genomes reveal the molecular basis of ectomycorrhizal truffle lifestyle.</title>
        <authorList>
            <person name="Murat C."/>
            <person name="Payen T."/>
            <person name="Noel B."/>
            <person name="Kuo A."/>
            <person name="Morin E."/>
            <person name="Chen J."/>
            <person name="Kohler A."/>
            <person name="Krizsan K."/>
            <person name="Balestrini R."/>
            <person name="Da Silva C."/>
            <person name="Montanini B."/>
            <person name="Hainaut M."/>
            <person name="Levati E."/>
            <person name="Barry K.W."/>
            <person name="Belfiori B."/>
            <person name="Cichocki N."/>
            <person name="Clum A."/>
            <person name="Dockter R.B."/>
            <person name="Fauchery L."/>
            <person name="Guy J."/>
            <person name="Iotti M."/>
            <person name="Le Tacon F."/>
            <person name="Lindquist E.A."/>
            <person name="Lipzen A."/>
            <person name="Malagnac F."/>
            <person name="Mello A."/>
            <person name="Molinier V."/>
            <person name="Miyauchi S."/>
            <person name="Poulain J."/>
            <person name="Riccioni C."/>
            <person name="Rubini A."/>
            <person name="Sitrit Y."/>
            <person name="Splivallo R."/>
            <person name="Traeger S."/>
            <person name="Wang M."/>
            <person name="Zifcakova L."/>
            <person name="Wipf D."/>
            <person name="Zambonelli A."/>
            <person name="Paolocci F."/>
            <person name="Nowrousian M."/>
            <person name="Ottonello S."/>
            <person name="Baldrian P."/>
            <person name="Spatafora J.W."/>
            <person name="Henrissat B."/>
            <person name="Nagy L.G."/>
            <person name="Aury J.M."/>
            <person name="Wincker P."/>
            <person name="Grigoriev I.V."/>
            <person name="Bonfante P."/>
            <person name="Martin F.M."/>
        </authorList>
    </citation>
    <scope>NUCLEOTIDE SEQUENCE [LARGE SCALE GENOMIC DNA]</scope>
    <source>
        <strain evidence="3 4">RN42</strain>
    </source>
</reference>
<evidence type="ECO:0000313" key="4">
    <source>
        <dbReference type="Proteomes" id="UP000275078"/>
    </source>
</evidence>
<feature type="compositionally biased region" description="Basic and acidic residues" evidence="1">
    <location>
        <begin position="105"/>
        <end position="123"/>
    </location>
</feature>
<evidence type="ECO:0000259" key="2">
    <source>
        <dbReference type="PROSITE" id="PS50868"/>
    </source>
</evidence>
<protein>
    <recommendedName>
        <fullName evidence="2">Post-SET domain-containing protein</fullName>
    </recommendedName>
</protein>
<dbReference type="InterPro" id="IPR003616">
    <property type="entry name" value="Post-SET_dom"/>
</dbReference>